<sequence>MCARRIDDYGYLADGRSGALVGRDGSVDWWCPPRFDAPSVFARLLDDAGGHWWIRPAGEFRVERSYLDDTLVLRTVFHTEEGSVAVTDALALGHGRGHEIGRSPPGLLLRLVEGLAGRVPMVMSYAPHFEYGRVRAYLERRGQTVIGTATGATLGLTASVPVDCHETTASSSFTIGPGQRESFSLAYWSSYREDPPIPPDVSAALSDTVESWHSWMAEHDYAGEHAELVRRSTLLLVGLTYQPSGGVVAAATTSVPVRPEGHDNYDYRYVWLRDFSLTLRMLSIAACPQEADRLFCWLAESIGDAHVAPVPIMFGVEGERDLAERELGTLGEPGENDPVLLGNDAWHQRQQDVLGQVLDAAWLLRRRLDPMPKPVRRMLRSLTARAVETWRLPDSGMWELRGEERHYLTAKLGCWIALDRAVRFDAVLGDAAEVARWAAVREEIREAILRHGWNAELGAFTDAFGSDRLDASVLVLPLVGFISASDPRMRATIERIERELTTDGLVRRWSGDSAGFVICSFWLVGCLALMGEQDRADALFTRMVARANDLGLFAEQIDLRTGEQLGNFPQAFSHIGLISAAWRLTSARTGRPTPITTVV</sequence>
<dbReference type="Proteomes" id="UP001339911">
    <property type="component" value="Unassembled WGS sequence"/>
</dbReference>
<organism evidence="3 4">
    <name type="scientific">Plantactinospora veratri</name>
    <dbReference type="NCBI Taxonomy" id="1436122"/>
    <lineage>
        <taxon>Bacteria</taxon>
        <taxon>Bacillati</taxon>
        <taxon>Actinomycetota</taxon>
        <taxon>Actinomycetes</taxon>
        <taxon>Micromonosporales</taxon>
        <taxon>Micromonosporaceae</taxon>
        <taxon>Plantactinospora</taxon>
    </lineage>
</organism>
<reference evidence="3 4" key="1">
    <citation type="submission" date="2024-01" db="EMBL/GenBank/DDBJ databases">
        <title>Genome insights into Plantactinospora veratri sp. nov.</title>
        <authorList>
            <person name="Wang L."/>
        </authorList>
    </citation>
    <scope>NUCLEOTIDE SEQUENCE [LARGE SCALE GENOMIC DNA]</scope>
    <source>
        <strain evidence="3 4">NEAU-FHS4</strain>
    </source>
</reference>
<dbReference type="RefSeq" id="WP_331211677.1">
    <property type="nucleotide sequence ID" value="NZ_JAZGQL010000037.1"/>
</dbReference>
<protein>
    <submittedName>
        <fullName evidence="3">Glycoside hydrolase family 15 protein</fullName>
    </submittedName>
</protein>
<dbReference type="SUPFAM" id="SSF48208">
    <property type="entry name" value="Six-hairpin glycosidases"/>
    <property type="match status" value="1"/>
</dbReference>
<evidence type="ECO:0000259" key="2">
    <source>
        <dbReference type="Pfam" id="PF19291"/>
    </source>
</evidence>
<dbReference type="InterPro" id="IPR045582">
    <property type="entry name" value="Trehalase-like_N"/>
</dbReference>
<evidence type="ECO:0000313" key="4">
    <source>
        <dbReference type="Proteomes" id="UP001339911"/>
    </source>
</evidence>
<dbReference type="InterPro" id="IPR008928">
    <property type="entry name" value="6-hairpin_glycosidase_sf"/>
</dbReference>
<dbReference type="PANTHER" id="PTHR31616">
    <property type="entry name" value="TREHALASE"/>
    <property type="match status" value="1"/>
</dbReference>
<keyword evidence="3" id="KW-0378">Hydrolase</keyword>
<evidence type="ECO:0000259" key="1">
    <source>
        <dbReference type="Pfam" id="PF00723"/>
    </source>
</evidence>
<dbReference type="Pfam" id="PF00723">
    <property type="entry name" value="Glyco_hydro_15"/>
    <property type="match status" value="1"/>
</dbReference>
<dbReference type="Gene3D" id="1.50.10.10">
    <property type="match status" value="1"/>
</dbReference>
<accession>A0ABU7SP96</accession>
<evidence type="ECO:0000313" key="3">
    <source>
        <dbReference type="EMBL" id="MEE6311795.1"/>
    </source>
</evidence>
<gene>
    <name evidence="3" type="ORF">V1634_33705</name>
</gene>
<dbReference type="PANTHER" id="PTHR31616:SF10">
    <property type="entry name" value="TREHALASE"/>
    <property type="match status" value="1"/>
</dbReference>
<dbReference type="GO" id="GO:0016787">
    <property type="term" value="F:hydrolase activity"/>
    <property type="evidence" value="ECO:0007669"/>
    <property type="project" value="UniProtKB-KW"/>
</dbReference>
<keyword evidence="4" id="KW-1185">Reference proteome</keyword>
<feature type="domain" description="Trehalase-like N-terminal" evidence="2">
    <location>
        <begin position="3"/>
        <end position="153"/>
    </location>
</feature>
<name>A0ABU7SP96_9ACTN</name>
<comment type="caution">
    <text evidence="3">The sequence shown here is derived from an EMBL/GenBank/DDBJ whole genome shotgun (WGS) entry which is preliminary data.</text>
</comment>
<dbReference type="InterPro" id="IPR012341">
    <property type="entry name" value="6hp_glycosidase-like_sf"/>
</dbReference>
<dbReference type="Pfam" id="PF19291">
    <property type="entry name" value="TREH_N"/>
    <property type="match status" value="1"/>
</dbReference>
<dbReference type="InterPro" id="IPR011613">
    <property type="entry name" value="GH15-like"/>
</dbReference>
<feature type="domain" description="GH15-like" evidence="1">
    <location>
        <begin position="225"/>
        <end position="582"/>
    </location>
</feature>
<dbReference type="EMBL" id="JAZGQL010000037">
    <property type="protein sequence ID" value="MEE6311795.1"/>
    <property type="molecule type" value="Genomic_DNA"/>
</dbReference>
<proteinExistence type="predicted"/>